<dbReference type="GO" id="GO:0005813">
    <property type="term" value="C:centrosome"/>
    <property type="evidence" value="ECO:0007669"/>
    <property type="project" value="UniProtKB-SubCell"/>
</dbReference>
<dbReference type="GO" id="GO:0060090">
    <property type="term" value="F:molecular adaptor activity"/>
    <property type="evidence" value="ECO:0007669"/>
    <property type="project" value="InterPro"/>
</dbReference>
<keyword evidence="4 6" id="KW-0175">Coiled coil</keyword>
<name>A0A8D2ZUC7_SCOMX</name>
<dbReference type="GO" id="GO:0005737">
    <property type="term" value="C:cytoplasm"/>
    <property type="evidence" value="ECO:0007669"/>
    <property type="project" value="UniProtKB-ARBA"/>
</dbReference>
<dbReference type="Ensembl" id="ENSSMAT00000007865.2">
    <property type="protein sequence ID" value="ENSSMAP00000007766.2"/>
    <property type="gene ID" value="ENSSMAG00000004854.2"/>
</dbReference>
<organism evidence="9 10">
    <name type="scientific">Scophthalmus maximus</name>
    <name type="common">Turbot</name>
    <name type="synonym">Psetta maxima</name>
    <dbReference type="NCBI Taxonomy" id="52904"/>
    <lineage>
        <taxon>Eukaryota</taxon>
        <taxon>Metazoa</taxon>
        <taxon>Chordata</taxon>
        <taxon>Craniata</taxon>
        <taxon>Vertebrata</taxon>
        <taxon>Euteleostomi</taxon>
        <taxon>Actinopterygii</taxon>
        <taxon>Neopterygii</taxon>
        <taxon>Teleostei</taxon>
        <taxon>Neoteleostei</taxon>
        <taxon>Acanthomorphata</taxon>
        <taxon>Carangaria</taxon>
        <taxon>Pleuronectiformes</taxon>
        <taxon>Pleuronectoidei</taxon>
        <taxon>Scophthalmidae</taxon>
        <taxon>Scophthalmus</taxon>
    </lineage>
</organism>
<reference evidence="9" key="1">
    <citation type="submission" date="2023-05" db="EMBL/GenBank/DDBJ databases">
        <title>High-quality long-read genome of Scophthalmus maximus.</title>
        <authorList>
            <person name="Lien S."/>
            <person name="Martinez P."/>
        </authorList>
    </citation>
    <scope>NUCLEOTIDE SEQUENCE [LARGE SCALE GENOMIC DNA]</scope>
</reference>
<keyword evidence="3" id="KW-0597">Phosphoprotein</keyword>
<feature type="coiled-coil region" evidence="6">
    <location>
        <begin position="577"/>
        <end position="604"/>
    </location>
</feature>
<feature type="coiled-coil region" evidence="6">
    <location>
        <begin position="357"/>
        <end position="504"/>
    </location>
</feature>
<dbReference type="Pfam" id="PF10495">
    <property type="entry name" value="PACT_coil_coil"/>
    <property type="match status" value="1"/>
</dbReference>
<gene>
    <name evidence="9" type="primary">akap9</name>
</gene>
<sequence length="2773" mass="319294">MSSKDFIWDEVESLQQVTKGGTMQDMEDALAAETQSVEDLSQEEIRAAFGTEGVQQLQDFEAALQQRDGIITQLTANLQQAREEKDEIMKEFLELTEQSQKLQIQFQQLQAGETLRNTSHSSTAADLLQTRQQLVQYQQQLEEMNMEARKHQGRSSEHLEHISQLQHKLNEMEMVRRCIFLDINSNIIQQSDEKDLIIAEQERVISERDCSLTQLEDELETSEKRLRDLQQRMATKESELEKCLDDELSASRQKERMSSNEIMQLMGSVEDLQKRCHQGSLSESDTIQKMQEETERKLELVRAELDEMYGQQIVQMKQELNLQHTGKVEQMTELHSTELELLKAQLSQSSTVSTAEVDSLNAKIKALQETLEQSQAMHDKTIHELSQVSREKFNLQVNVEDLLQDLRTANEKVELVSHSLISQESQQGELQRFQETIDSLKSDLAAAQEAAQDAETKHESETTNYKIKLEMLEREKDAVLDRMAESQEAELERLRTQLLFSHEEELTQQREELQRESFMTTENLLNEAAIKHERALNELRISYEEELHLLRREKANFATERDELLHQILGLKEDLKLALHSSKADELVEQLQELQVEIEELRKGGEERVRMENEFQTLLKKTVVLETQTKDKEQCWANKWKEQELETKTLIESINTLREELDAKLMKIETLTTEKSKIQQQVNELREEIENQRTTFSFAEKNFEVNYQELKDEYVCLVQAKTQLEERTLKETLESEAKIASLQSQIRELEESSRDIKMEDITTDGKSLVEKYTTELMEKLNVTLSEKESLTARLSEVTEQLMFAESKVGQLDEELIKVRTEIAKVMAQKESLGTVQEKEQGLMREQTTGLDAQRKAKLQQEEQAFFSTEFHFRYLKKRHLIFVDMNFTFSLVFRNLLREANEKLSQVLADVLKTTAAAEETMGLHIQSLYDASSEGRQKSLSSRSFALNASVPPVAPGHAAESCQGSETGGDDASSWSGETEADDSMEVSQQMMDSLLQGAGTQLQNEEYLMGIGSRLQTALEKMLMAITDTTDQLEHARMTQTELMRESFRHNQEMSELLQKQEELQDRVSEESRAREQLALELHRAEGLIDGYTGERAALEEQLRQKAELQMSLEQELQVSRLQELEQERLQMQEERELLSRQQDAMREHAGPRELHLLEETEKLMKEKVEVQRQAEKENTDLLKQVKLLEAELEEQVNKVIELEHAQRTESGDLEQQIQALEKQLEKNRRFLDEQAVDREHERDFFQEEIQKLEKQLKNPQKLQGGSEQRNREVDQLTSQLKEKADWCSELLLSSEQLRRELRERDEEIDKLESRIRELEQALLASADSLEKVREGEGGGDERCTRHSTLEAQLQTEREALERKEKEICNLEEQLEQFREELENKSEEVQQLQMQMEIQSKEISSQEQYQETRDSMLQVNTRPDEIDEKDELIKDLESQVECLRSEQERLKRNSEEELDQLNAVIDKLQQELANIEQKQAAEEDEDIKGEPGSGAWGPGKDEYDEMKQRMDLATKELNTLKTDHSKLLETYRCFKEREGADETEKLGSSEGQLEEALREKTAGLVVMQAQVKALEQSATSRVEELGLRIQELEDLVAERDIEISRCRLLVEQTQSHADGFQRRVSNLEEDLREKVAGALVSQATLEVFQQQQQQVVHLTQKLLELEVGLSGMQKDQELQKQLLSSSEEEVLEYEKRLAMLMDLLSQMKSSTHQRTSAAVNVRVQRENSSSFRAWTQIALDDVASSKEELNSYRQRNEKLLQELQVREVSISKLKEELQQLIKDVDSTKEELNSYRQQNEKLQDELHVRELSISHSIEQQHLAVADSFTQTEPLQMSRLSPENESVAKEEMEEVIGEFQEKIVQMQELHAAEILDMEARHISESENLRRDTHALEDECKALKAVIDKLRSTGVRAGNKKDTVLKTLSCILSCNIMDFGTELPLSGGEPGNQFNVQGWVKEREDLLATVDSLKGLITQMKTRRETQVEETCQGPAPGGVDWRAELLEAVRQVFLRERSVLKSTLYSQLDLLDTSDAIIHLNQLERRLAEQVSNHNAMGSLHTAERSSLIVEIHQLRGQLEQLHQGETPAVSLTGECSIKEQWEGGGGGAGGVTEADRLLVEELKGELFQTKLELETTLKTQHKHLKELDTLRAEVSKKAAEVDALNDQLTDERKRGRDLQWAMEKEKCRTGRTEENKREQLEDLHLSLEEQKSRVAQLTLTLDQERRDSSQLSQQSELERLSLHRHLQELQVQLETERAKAREMSTALGRERELRTGRFSDNGSSNGEQVEEDRRGLEEDGSLLERLQRELDDKHAQVVHLLSQVEAQKLEVVRKEEELTLAGQRSRRDEEALQEARAQLENWEARISETQEQLEREGERRKSLEEEKERLEERLTRVGEQRGPRDGTYDLQINCSCLQTFAVCCGPRTFVIRCVFPQSVSLLAGGSSSSSSSLTERLLRQNAELTGFVSRLTEEKNDLRNHTLRLEEELRRYRQAGLGAADSFSSRKGASKMDSDSMLLSHEREAWTREKVRLEKALHLAQSQVARLRGEIRTDTLREITGPEADNAALKRMYGKYLRSESFRKALIYQKKYLLLLLGGFQECEEATLSLLSRMGSRPSLHSLESFNQRRRGLMRFRSAVRVSIALSRMRFLVKRWHKATGMSSTAFCSVNKNGTGQTSSNQNITYIFTISDGGYHLEVMFNTFFSLSLAGTDVRDSPYLHPGNHGGLTCSHLQSYDPDRALTDYISRLEALQRRLGSASSYAQLHFGLRR</sequence>
<feature type="coiled-coil region" evidence="6">
    <location>
        <begin position="654"/>
        <end position="759"/>
    </location>
</feature>
<keyword evidence="5" id="KW-0206">Cytoskeleton</keyword>
<feature type="coiled-coil region" evidence="6">
    <location>
        <begin position="1850"/>
        <end position="1913"/>
    </location>
</feature>
<dbReference type="InterPro" id="IPR028745">
    <property type="entry name" value="AKAP9/Pericentrin"/>
</dbReference>
<evidence type="ECO:0000256" key="4">
    <source>
        <dbReference type="ARBA" id="ARBA00023054"/>
    </source>
</evidence>
<keyword evidence="2" id="KW-0963">Cytoplasm</keyword>
<reference evidence="9" key="2">
    <citation type="submission" date="2025-08" db="UniProtKB">
        <authorList>
            <consortium name="Ensembl"/>
        </authorList>
    </citation>
    <scope>IDENTIFICATION</scope>
</reference>
<feature type="coiled-coil region" evidence="6">
    <location>
        <begin position="71"/>
        <end position="154"/>
    </location>
</feature>
<feature type="coiled-coil region" evidence="6">
    <location>
        <begin position="1578"/>
        <end position="1633"/>
    </location>
</feature>
<dbReference type="Proteomes" id="UP000694558">
    <property type="component" value="Chromosome 22"/>
</dbReference>
<feature type="region of interest" description="Disordered" evidence="7">
    <location>
        <begin position="2264"/>
        <end position="2298"/>
    </location>
</feature>
<dbReference type="GeneTree" id="ENSGT00730000110871"/>
<evidence type="ECO:0000256" key="5">
    <source>
        <dbReference type="ARBA" id="ARBA00023212"/>
    </source>
</evidence>
<dbReference type="PANTHER" id="PTHR44981:SF1">
    <property type="entry name" value="A-KINASE ANCHOR PROTEIN 9"/>
    <property type="match status" value="1"/>
</dbReference>
<feature type="coiled-coil region" evidence="6">
    <location>
        <begin position="2470"/>
        <end position="2497"/>
    </location>
</feature>
<feature type="coiled-coil region" evidence="6">
    <location>
        <begin position="787"/>
        <end position="814"/>
    </location>
</feature>
<proteinExistence type="predicted"/>
<comment type="subcellular location">
    <subcellularLocation>
        <location evidence="1">Cytoplasm</location>
        <location evidence="1">Cytoskeleton</location>
        <location evidence="1">Microtubule organizing center</location>
        <location evidence="1">Centrosome</location>
    </subcellularLocation>
</comment>
<feature type="region of interest" description="Disordered" evidence="7">
    <location>
        <begin position="957"/>
        <end position="988"/>
    </location>
</feature>
<evidence type="ECO:0000256" key="6">
    <source>
        <dbReference type="SAM" id="Coils"/>
    </source>
</evidence>
<evidence type="ECO:0000313" key="9">
    <source>
        <dbReference type="Ensembl" id="ENSSMAP00000007766.2"/>
    </source>
</evidence>
<feature type="coiled-coil region" evidence="6">
    <location>
        <begin position="2525"/>
        <end position="2552"/>
    </location>
</feature>
<feature type="compositionally biased region" description="Polar residues" evidence="7">
    <location>
        <begin position="2280"/>
        <end position="2289"/>
    </location>
</feature>
<evidence type="ECO:0000256" key="7">
    <source>
        <dbReference type="SAM" id="MobiDB-lite"/>
    </source>
</evidence>
<accession>A0A8D2ZUC7</accession>
<feature type="coiled-coil region" evidence="6">
    <location>
        <begin position="1298"/>
        <end position="1405"/>
    </location>
</feature>
<dbReference type="InterPro" id="IPR019528">
    <property type="entry name" value="PACT_domain"/>
</dbReference>
<evidence type="ECO:0000313" key="10">
    <source>
        <dbReference type="Proteomes" id="UP000694558"/>
    </source>
</evidence>
<feature type="coiled-coil region" evidence="6">
    <location>
        <begin position="2298"/>
        <end position="2402"/>
    </location>
</feature>
<feature type="domain" description="Pericentrin/AKAP-450 centrosomal targeting" evidence="8">
    <location>
        <begin position="2577"/>
        <end position="2658"/>
    </location>
</feature>
<dbReference type="GO" id="GO:0007165">
    <property type="term" value="P:signal transduction"/>
    <property type="evidence" value="ECO:0007669"/>
    <property type="project" value="InterPro"/>
</dbReference>
<feature type="region of interest" description="Disordered" evidence="7">
    <location>
        <begin position="1479"/>
        <end position="1505"/>
    </location>
</feature>
<evidence type="ECO:0000256" key="3">
    <source>
        <dbReference type="ARBA" id="ARBA00022553"/>
    </source>
</evidence>
<evidence type="ECO:0000256" key="1">
    <source>
        <dbReference type="ARBA" id="ARBA00004300"/>
    </source>
</evidence>
<feature type="coiled-coil region" evidence="6">
    <location>
        <begin position="212"/>
        <end position="246"/>
    </location>
</feature>
<evidence type="ECO:0000256" key="2">
    <source>
        <dbReference type="ARBA" id="ARBA00022490"/>
    </source>
</evidence>
<feature type="coiled-coil region" evidence="6">
    <location>
        <begin position="1054"/>
        <end position="1259"/>
    </location>
</feature>
<protein>
    <recommendedName>
        <fullName evidence="8">Pericentrin/AKAP-450 centrosomal targeting domain-containing protein</fullName>
    </recommendedName>
</protein>
<feature type="coiled-coil region" evidence="6">
    <location>
        <begin position="1745"/>
        <end position="1814"/>
    </location>
</feature>
<dbReference type="PANTHER" id="PTHR44981">
    <property type="entry name" value="PERICENTRIN-LIKE PROTEIN, ISOFORM F"/>
    <property type="match status" value="1"/>
</dbReference>
<evidence type="ECO:0000259" key="8">
    <source>
        <dbReference type="Pfam" id="PF10495"/>
    </source>
</evidence>
<feature type="compositionally biased region" description="Basic and acidic residues" evidence="7">
    <location>
        <begin position="2264"/>
        <end position="2279"/>
    </location>
</feature>